<comment type="caution">
    <text evidence="4">The sequence shown here is derived from an EMBL/GenBank/DDBJ whole genome shotgun (WGS) entry which is preliminary data.</text>
</comment>
<dbReference type="EMBL" id="VTXO01000003">
    <property type="protein sequence ID" value="NOI81019.1"/>
    <property type="molecule type" value="Genomic_DNA"/>
</dbReference>
<dbReference type="RefSeq" id="WP_171321836.1">
    <property type="nucleotide sequence ID" value="NZ_VTXO01000003.1"/>
</dbReference>
<protein>
    <submittedName>
        <fullName evidence="4">ABC transporter ATP-binding protein</fullName>
    </submittedName>
</protein>
<organism evidence="4 5">
    <name type="scientific">Vibrio tubiashii</name>
    <dbReference type="NCBI Taxonomy" id="29498"/>
    <lineage>
        <taxon>Bacteria</taxon>
        <taxon>Pseudomonadati</taxon>
        <taxon>Pseudomonadota</taxon>
        <taxon>Gammaproteobacteria</taxon>
        <taxon>Vibrionales</taxon>
        <taxon>Vibrionaceae</taxon>
        <taxon>Vibrio</taxon>
        <taxon>Vibrio oreintalis group</taxon>
    </lineage>
</organism>
<evidence type="ECO:0000313" key="4">
    <source>
        <dbReference type="EMBL" id="NOI81019.1"/>
    </source>
</evidence>
<evidence type="ECO:0000256" key="2">
    <source>
        <dbReference type="ARBA" id="ARBA00022840"/>
    </source>
</evidence>
<evidence type="ECO:0000313" key="5">
    <source>
        <dbReference type="Proteomes" id="UP000572722"/>
    </source>
</evidence>
<proteinExistence type="predicted"/>
<evidence type="ECO:0000256" key="1">
    <source>
        <dbReference type="ARBA" id="ARBA00022741"/>
    </source>
</evidence>
<sequence length="296" mass="32538">MTHFSTTTPHADEESIEYCIAAGKDNAKVIVPPKIQVQGLGYHRGDSPPIIDSATFELMKGENLAVIGPNGSGKSTLLRLLAGILSPTFGEVHYDAIPLRQLSLRQRATKIAVVNQHETPDPRLSVRDYVRLGAIPYESHRSLEAINTSVEQALTTMNLQQLSNKAMHQLSGGERQKAHIARSLCQEPEVLLLDEPTNHLDPKAKGEVLSCIVNLGLTTVTVLHELSLAAQMCDQLLVLESARLRAFGPPQTVLTSSLVDNVFGVELHHFQHPREHRSLLCLDIPLLRNVQSTETI</sequence>
<dbReference type="InterPro" id="IPR003439">
    <property type="entry name" value="ABC_transporter-like_ATP-bd"/>
</dbReference>
<dbReference type="PANTHER" id="PTHR42794:SF2">
    <property type="entry name" value="ABC TRANSPORTER ATP-BINDING PROTEIN"/>
    <property type="match status" value="1"/>
</dbReference>
<dbReference type="Gene3D" id="3.40.50.300">
    <property type="entry name" value="P-loop containing nucleotide triphosphate hydrolases"/>
    <property type="match status" value="1"/>
</dbReference>
<dbReference type="AlphaFoldDB" id="A0AAE5LHZ0"/>
<name>A0AAE5LHZ0_9VIBR</name>
<dbReference type="PROSITE" id="PS50893">
    <property type="entry name" value="ABC_TRANSPORTER_2"/>
    <property type="match status" value="1"/>
</dbReference>
<dbReference type="SMART" id="SM00382">
    <property type="entry name" value="AAA"/>
    <property type="match status" value="1"/>
</dbReference>
<keyword evidence="2 4" id="KW-0067">ATP-binding</keyword>
<dbReference type="CDD" id="cd03214">
    <property type="entry name" value="ABC_Iron-Siderophores_B12_Hemin"/>
    <property type="match status" value="1"/>
</dbReference>
<dbReference type="PANTHER" id="PTHR42794">
    <property type="entry name" value="HEMIN IMPORT ATP-BINDING PROTEIN HMUV"/>
    <property type="match status" value="1"/>
</dbReference>
<keyword evidence="1" id="KW-0547">Nucleotide-binding</keyword>
<accession>A0AAE5LHZ0</accession>
<feature type="domain" description="ABC transporter" evidence="3">
    <location>
        <begin position="35"/>
        <end position="266"/>
    </location>
</feature>
<dbReference type="InterPro" id="IPR027417">
    <property type="entry name" value="P-loop_NTPase"/>
</dbReference>
<reference evidence="4 5" key="1">
    <citation type="submission" date="2019-08" db="EMBL/GenBank/DDBJ databases">
        <title>Draft genome sequencing and comparative genomics of hatchery-associated Vibrios.</title>
        <authorList>
            <person name="Kehlet-Delgado H."/>
            <person name="Mueller R.S."/>
        </authorList>
    </citation>
    <scope>NUCLEOTIDE SEQUENCE [LARGE SCALE GENOMIC DNA]</scope>
    <source>
        <strain evidence="4 5">01-65-5-1</strain>
    </source>
</reference>
<evidence type="ECO:0000259" key="3">
    <source>
        <dbReference type="PROSITE" id="PS50893"/>
    </source>
</evidence>
<dbReference type="Proteomes" id="UP000572722">
    <property type="component" value="Unassembled WGS sequence"/>
</dbReference>
<dbReference type="SUPFAM" id="SSF52540">
    <property type="entry name" value="P-loop containing nucleoside triphosphate hydrolases"/>
    <property type="match status" value="1"/>
</dbReference>
<dbReference type="GO" id="GO:0016887">
    <property type="term" value="F:ATP hydrolysis activity"/>
    <property type="evidence" value="ECO:0007669"/>
    <property type="project" value="InterPro"/>
</dbReference>
<dbReference type="GO" id="GO:0005524">
    <property type="term" value="F:ATP binding"/>
    <property type="evidence" value="ECO:0007669"/>
    <property type="project" value="UniProtKB-KW"/>
</dbReference>
<dbReference type="InterPro" id="IPR003593">
    <property type="entry name" value="AAA+_ATPase"/>
</dbReference>
<dbReference type="Pfam" id="PF00005">
    <property type="entry name" value="ABC_tran"/>
    <property type="match status" value="1"/>
</dbReference>
<gene>
    <name evidence="4" type="ORF">F0237_10125</name>
</gene>